<comment type="caution">
    <text evidence="1">The sequence shown here is derived from an EMBL/GenBank/DDBJ whole genome shotgun (WGS) entry which is preliminary data.</text>
</comment>
<accession>A0A4Y2IST2</accession>
<evidence type="ECO:0000313" key="1">
    <source>
        <dbReference type="EMBL" id="GBM79982.1"/>
    </source>
</evidence>
<reference evidence="1 2" key="1">
    <citation type="journal article" date="2019" name="Sci. Rep.">
        <title>Orb-weaving spider Araneus ventricosus genome elucidates the spidroin gene catalogue.</title>
        <authorList>
            <person name="Kono N."/>
            <person name="Nakamura H."/>
            <person name="Ohtoshi R."/>
            <person name="Moran D.A.P."/>
            <person name="Shinohara A."/>
            <person name="Yoshida Y."/>
            <person name="Fujiwara M."/>
            <person name="Mori M."/>
            <person name="Tomita M."/>
            <person name="Arakawa K."/>
        </authorList>
    </citation>
    <scope>NUCLEOTIDE SEQUENCE [LARGE SCALE GENOMIC DNA]</scope>
</reference>
<proteinExistence type="predicted"/>
<sequence length="127" mass="14567">MSEVSLLHHFTRHANPTTLRQNLSSVRKQVRFGVVVIGRLDIQLALIPTRPYQLEWRLNKCGCGGRGLGCVEGMREPTLHSCKMFLERDEMKLAWSDRHCRAGHSPVFHSTFLEHKMPNPFVNVKSC</sequence>
<organism evidence="1 2">
    <name type="scientific">Araneus ventricosus</name>
    <name type="common">Orbweaver spider</name>
    <name type="synonym">Epeira ventricosa</name>
    <dbReference type="NCBI Taxonomy" id="182803"/>
    <lineage>
        <taxon>Eukaryota</taxon>
        <taxon>Metazoa</taxon>
        <taxon>Ecdysozoa</taxon>
        <taxon>Arthropoda</taxon>
        <taxon>Chelicerata</taxon>
        <taxon>Arachnida</taxon>
        <taxon>Araneae</taxon>
        <taxon>Araneomorphae</taxon>
        <taxon>Entelegynae</taxon>
        <taxon>Araneoidea</taxon>
        <taxon>Araneidae</taxon>
        <taxon>Araneus</taxon>
    </lineage>
</organism>
<dbReference type="EMBL" id="BGPR01002853">
    <property type="protein sequence ID" value="GBM79982.1"/>
    <property type="molecule type" value="Genomic_DNA"/>
</dbReference>
<dbReference type="Proteomes" id="UP000499080">
    <property type="component" value="Unassembled WGS sequence"/>
</dbReference>
<name>A0A4Y2IST2_ARAVE</name>
<dbReference type="AlphaFoldDB" id="A0A4Y2IST2"/>
<gene>
    <name evidence="1" type="ORF">AVEN_47451_1</name>
</gene>
<protein>
    <submittedName>
        <fullName evidence="1">Uncharacterized protein</fullName>
    </submittedName>
</protein>
<keyword evidence="2" id="KW-1185">Reference proteome</keyword>
<evidence type="ECO:0000313" key="2">
    <source>
        <dbReference type="Proteomes" id="UP000499080"/>
    </source>
</evidence>